<dbReference type="SMART" id="SM00082">
    <property type="entry name" value="LRRCT"/>
    <property type="match status" value="1"/>
</dbReference>
<keyword evidence="3" id="KW-0677">Repeat</keyword>
<dbReference type="InterPro" id="IPR052286">
    <property type="entry name" value="Wnt_signaling_inhibitor"/>
</dbReference>
<feature type="domain" description="LRRCT" evidence="7">
    <location>
        <begin position="232"/>
        <end position="283"/>
    </location>
</feature>
<name>A0A4W3GZZ5_CALMI</name>
<dbReference type="AlphaFoldDB" id="A0A4W3GZZ5"/>
<dbReference type="Pfam" id="PF01462">
    <property type="entry name" value="LRRNT"/>
    <property type="match status" value="1"/>
</dbReference>
<reference evidence="9" key="3">
    <citation type="journal article" date="2014" name="Nature">
        <title>Elephant shark genome provides unique insights into gnathostome evolution.</title>
        <authorList>
            <consortium name="International Elephant Shark Genome Sequencing Consortium"/>
            <person name="Venkatesh B."/>
            <person name="Lee A.P."/>
            <person name="Ravi V."/>
            <person name="Maurya A.K."/>
            <person name="Lian M.M."/>
            <person name="Swann J.B."/>
            <person name="Ohta Y."/>
            <person name="Flajnik M.F."/>
            <person name="Sutoh Y."/>
            <person name="Kasahara M."/>
            <person name="Hoon S."/>
            <person name="Gangu V."/>
            <person name="Roy S.W."/>
            <person name="Irimia M."/>
            <person name="Korzh V."/>
            <person name="Kondrychyn I."/>
            <person name="Lim Z.W."/>
            <person name="Tay B.H."/>
            <person name="Tohari S."/>
            <person name="Kong K.W."/>
            <person name="Ho S."/>
            <person name="Lorente-Galdos B."/>
            <person name="Quilez J."/>
            <person name="Marques-Bonet T."/>
            <person name="Raney B.J."/>
            <person name="Ingham P.W."/>
            <person name="Tay A."/>
            <person name="Hillier L.W."/>
            <person name="Minx P."/>
            <person name="Boehm T."/>
            <person name="Wilson R.K."/>
            <person name="Brenner S."/>
            <person name="Warren W.C."/>
        </authorList>
    </citation>
    <scope>NUCLEOTIDE SEQUENCE [LARGE SCALE GENOMIC DNA]</scope>
</reference>
<feature type="chain" id="PRO_5021422040" evidence="5">
    <location>
        <begin position="35"/>
        <end position="351"/>
    </location>
</feature>
<evidence type="ECO:0000256" key="5">
    <source>
        <dbReference type="SAM" id="SignalP"/>
    </source>
</evidence>
<keyword evidence="2 5" id="KW-0732">Signal</keyword>
<proteinExistence type="predicted"/>
<dbReference type="Ensembl" id="ENSCMIT00000003571.1">
    <property type="protein sequence ID" value="ENSCMIP00000003439.1"/>
    <property type="gene ID" value="ENSCMIG00000002069.1"/>
</dbReference>
<keyword evidence="1" id="KW-0433">Leucine-rich repeat</keyword>
<reference evidence="8" key="4">
    <citation type="submission" date="2025-08" db="UniProtKB">
        <authorList>
            <consortium name="Ensembl"/>
        </authorList>
    </citation>
    <scope>IDENTIFICATION</scope>
</reference>
<accession>A0A4W3GZZ5</accession>
<dbReference type="SUPFAM" id="SSF52058">
    <property type="entry name" value="L domain-like"/>
    <property type="match status" value="1"/>
</dbReference>
<reference evidence="8" key="5">
    <citation type="submission" date="2025-09" db="UniProtKB">
        <authorList>
            <consortium name="Ensembl"/>
        </authorList>
    </citation>
    <scope>IDENTIFICATION</scope>
</reference>
<dbReference type="OMA" id="QCYCFGS"/>
<feature type="transmembrane region" description="Helical" evidence="4">
    <location>
        <begin position="287"/>
        <end position="309"/>
    </location>
</feature>
<dbReference type="SMART" id="SM00013">
    <property type="entry name" value="LRRNT"/>
    <property type="match status" value="1"/>
</dbReference>
<dbReference type="Proteomes" id="UP000314986">
    <property type="component" value="Unassembled WGS sequence"/>
</dbReference>
<feature type="domain" description="LRRNT" evidence="6">
    <location>
        <begin position="37"/>
        <end position="68"/>
    </location>
</feature>
<keyword evidence="4" id="KW-0812">Transmembrane</keyword>
<keyword evidence="9" id="KW-1185">Reference proteome</keyword>
<dbReference type="GeneTree" id="ENSGT00940000154868"/>
<dbReference type="Gene3D" id="3.80.10.10">
    <property type="entry name" value="Ribonuclease Inhibitor"/>
    <property type="match status" value="2"/>
</dbReference>
<dbReference type="PANTHER" id="PTHR24364:SF16">
    <property type="entry name" value="TROPHOBLAST GLYCOPROTEIN-LIKE"/>
    <property type="match status" value="1"/>
</dbReference>
<keyword evidence="4" id="KW-0472">Membrane</keyword>
<dbReference type="InterPro" id="IPR000483">
    <property type="entry name" value="Cys-rich_flank_reg_C"/>
</dbReference>
<dbReference type="GO" id="GO:0090090">
    <property type="term" value="P:negative regulation of canonical Wnt signaling pathway"/>
    <property type="evidence" value="ECO:0007669"/>
    <property type="project" value="TreeGrafter"/>
</dbReference>
<reference evidence="9" key="1">
    <citation type="journal article" date="2006" name="Science">
        <title>Ancient noncoding elements conserved in the human genome.</title>
        <authorList>
            <person name="Venkatesh B."/>
            <person name="Kirkness E.F."/>
            <person name="Loh Y.H."/>
            <person name="Halpern A.L."/>
            <person name="Lee A.P."/>
            <person name="Johnson J."/>
            <person name="Dandona N."/>
            <person name="Viswanathan L.D."/>
            <person name="Tay A."/>
            <person name="Venter J.C."/>
            <person name="Strausberg R.L."/>
            <person name="Brenner S."/>
        </authorList>
    </citation>
    <scope>NUCLEOTIDE SEQUENCE [LARGE SCALE GENOMIC DNA]</scope>
</reference>
<dbReference type="InterPro" id="IPR001611">
    <property type="entry name" value="Leu-rich_rpt"/>
</dbReference>
<dbReference type="InterPro" id="IPR032675">
    <property type="entry name" value="LRR_dom_sf"/>
</dbReference>
<evidence type="ECO:0000259" key="6">
    <source>
        <dbReference type="SMART" id="SM00013"/>
    </source>
</evidence>
<dbReference type="InterPro" id="IPR003591">
    <property type="entry name" value="Leu-rich_rpt_typical-subtyp"/>
</dbReference>
<dbReference type="GO" id="GO:0005886">
    <property type="term" value="C:plasma membrane"/>
    <property type="evidence" value="ECO:0007669"/>
    <property type="project" value="TreeGrafter"/>
</dbReference>
<dbReference type="SMART" id="SM00369">
    <property type="entry name" value="LRR_TYP"/>
    <property type="match status" value="3"/>
</dbReference>
<evidence type="ECO:0000256" key="4">
    <source>
        <dbReference type="SAM" id="Phobius"/>
    </source>
</evidence>
<feature type="signal peptide" evidence="5">
    <location>
        <begin position="1"/>
        <end position="34"/>
    </location>
</feature>
<protein>
    <submittedName>
        <fullName evidence="8">Trophoblast glycoprotein-like</fullName>
    </submittedName>
</protein>
<evidence type="ECO:0000313" key="8">
    <source>
        <dbReference type="Ensembl" id="ENSCMIP00000003439.1"/>
    </source>
</evidence>
<dbReference type="InterPro" id="IPR000372">
    <property type="entry name" value="LRRNT"/>
</dbReference>
<evidence type="ECO:0000256" key="3">
    <source>
        <dbReference type="ARBA" id="ARBA00022737"/>
    </source>
</evidence>
<organism evidence="8 9">
    <name type="scientific">Callorhinchus milii</name>
    <name type="common">Ghost shark</name>
    <dbReference type="NCBI Taxonomy" id="7868"/>
    <lineage>
        <taxon>Eukaryota</taxon>
        <taxon>Metazoa</taxon>
        <taxon>Chordata</taxon>
        <taxon>Craniata</taxon>
        <taxon>Vertebrata</taxon>
        <taxon>Chondrichthyes</taxon>
        <taxon>Holocephali</taxon>
        <taxon>Chimaeriformes</taxon>
        <taxon>Callorhinchidae</taxon>
        <taxon>Callorhinchus</taxon>
    </lineage>
</organism>
<reference evidence="9" key="2">
    <citation type="journal article" date="2007" name="PLoS Biol.">
        <title>Survey sequencing and comparative analysis of the elephant shark (Callorhinchus milii) genome.</title>
        <authorList>
            <person name="Venkatesh B."/>
            <person name="Kirkness E.F."/>
            <person name="Loh Y.H."/>
            <person name="Halpern A.L."/>
            <person name="Lee A.P."/>
            <person name="Johnson J."/>
            <person name="Dandona N."/>
            <person name="Viswanathan L.D."/>
            <person name="Tay A."/>
            <person name="Venter J.C."/>
            <person name="Strausberg R.L."/>
            <person name="Brenner S."/>
        </authorList>
    </citation>
    <scope>NUCLEOTIDE SEQUENCE [LARGE SCALE GENOMIC DNA]</scope>
</reference>
<dbReference type="STRING" id="7868.ENSCMIP00000003439"/>
<dbReference type="InParanoid" id="A0A4W3GZZ5"/>
<evidence type="ECO:0000256" key="2">
    <source>
        <dbReference type="ARBA" id="ARBA00022729"/>
    </source>
</evidence>
<dbReference type="PANTHER" id="PTHR24364">
    <property type="entry name" value="LP06937P"/>
    <property type="match status" value="1"/>
</dbReference>
<evidence type="ECO:0000256" key="1">
    <source>
        <dbReference type="ARBA" id="ARBA00022614"/>
    </source>
</evidence>
<evidence type="ECO:0000313" key="9">
    <source>
        <dbReference type="Proteomes" id="UP000314986"/>
    </source>
</evidence>
<keyword evidence="4" id="KW-1133">Transmembrane helix</keyword>
<evidence type="ECO:0000259" key="7">
    <source>
        <dbReference type="SMART" id="SM00082"/>
    </source>
</evidence>
<sequence length="351" mass="38734">MQRGWRCGDVRLTVRRLWGLCLLWMVLWMPGTDQSGDCPRLCTCEDSGTSVECRGSNLTHIPLGSHAPCVWNLTVTGSNIPSLRETSFEGEGADFHCLLSLCLDSNNIREIGPSAFRALTSLENLTLNENPLAVIAGDAFAGLSSLRSLSLMNLLGSRREAELWRALESDSLSNLSSLYLAGSGLTRLPGTVPGGNQLHVLDLRRNCLPRIGEPTLTGWRAQNNLRVSLLLNPLVCDCQLSALYWWVRNASQSADGKALTCYAPENLNGSLLSQLRPRDLACATDTASYVVFGAVLAIIAVMFLMVLYLNRKGIQKWLRNIQEACHDQMEVYDYRFEQDSDPRLSSLATIV</sequence>
<dbReference type="Pfam" id="PF13855">
    <property type="entry name" value="LRR_8"/>
    <property type="match status" value="1"/>
</dbReference>